<dbReference type="Proteomes" id="UP001388366">
    <property type="component" value="Unassembled WGS sequence"/>
</dbReference>
<keyword evidence="5" id="KW-1185">Reference proteome</keyword>
<dbReference type="InterPro" id="IPR052529">
    <property type="entry name" value="Bact_Transport_Assoc"/>
</dbReference>
<evidence type="ECO:0000259" key="2">
    <source>
        <dbReference type="Pfam" id="PF04235"/>
    </source>
</evidence>
<feature type="transmembrane region" description="Helical" evidence="1">
    <location>
        <begin position="291"/>
        <end position="310"/>
    </location>
</feature>
<dbReference type="Pfam" id="PF07786">
    <property type="entry name" value="HGSNAT_cat"/>
    <property type="match status" value="1"/>
</dbReference>
<keyword evidence="1" id="KW-0472">Membrane</keyword>
<feature type="transmembrane region" description="Helical" evidence="1">
    <location>
        <begin position="33"/>
        <end position="58"/>
    </location>
</feature>
<dbReference type="RefSeq" id="WP_249365873.1">
    <property type="nucleotide sequence ID" value="NZ_JBBMQU010000005.1"/>
</dbReference>
<dbReference type="InterPro" id="IPR007349">
    <property type="entry name" value="DUF418"/>
</dbReference>
<feature type="transmembrane region" description="Helical" evidence="1">
    <location>
        <begin position="123"/>
        <end position="147"/>
    </location>
</feature>
<feature type="transmembrane region" description="Helical" evidence="1">
    <location>
        <begin position="79"/>
        <end position="96"/>
    </location>
</feature>
<feature type="transmembrane region" description="Helical" evidence="1">
    <location>
        <begin position="102"/>
        <end position="118"/>
    </location>
</feature>
<organism evidence="4 5">
    <name type="scientific">Pseudoalteromonas neustonica</name>
    <dbReference type="NCBI Taxonomy" id="1840331"/>
    <lineage>
        <taxon>Bacteria</taxon>
        <taxon>Pseudomonadati</taxon>
        <taxon>Pseudomonadota</taxon>
        <taxon>Gammaproteobacteria</taxon>
        <taxon>Alteromonadales</taxon>
        <taxon>Pseudoalteromonadaceae</taxon>
        <taxon>Pseudoalteromonas</taxon>
    </lineage>
</organism>
<evidence type="ECO:0000313" key="5">
    <source>
        <dbReference type="Proteomes" id="UP001388366"/>
    </source>
</evidence>
<feature type="domain" description="DUF418" evidence="2">
    <location>
        <begin position="251"/>
        <end position="354"/>
    </location>
</feature>
<dbReference type="EMBL" id="JBBMQU010000005">
    <property type="protein sequence ID" value="MEM5549940.1"/>
    <property type="molecule type" value="Genomic_DNA"/>
</dbReference>
<feature type="transmembrane region" description="Helical" evidence="1">
    <location>
        <begin position="316"/>
        <end position="338"/>
    </location>
</feature>
<comment type="caution">
    <text evidence="4">The sequence shown here is derived from an EMBL/GenBank/DDBJ whole genome shotgun (WGS) entry which is preliminary data.</text>
</comment>
<feature type="transmembrane region" description="Helical" evidence="1">
    <location>
        <begin position="201"/>
        <end position="220"/>
    </location>
</feature>
<gene>
    <name evidence="4" type="ORF">WNY63_04230</name>
</gene>
<protein>
    <submittedName>
        <fullName evidence="4">DUF418 domain-containing protein</fullName>
    </submittedName>
</protein>
<evidence type="ECO:0000259" key="3">
    <source>
        <dbReference type="Pfam" id="PF07786"/>
    </source>
</evidence>
<feature type="transmembrane region" description="Helical" evidence="1">
    <location>
        <begin position="167"/>
        <end position="189"/>
    </location>
</feature>
<name>A0ABU9TZL3_9GAMM</name>
<feature type="transmembrane region" description="Helical" evidence="1">
    <location>
        <begin position="252"/>
        <end position="271"/>
    </location>
</feature>
<dbReference type="Pfam" id="PF04235">
    <property type="entry name" value="DUF418"/>
    <property type="match status" value="1"/>
</dbReference>
<keyword evidence="1" id="KW-0812">Transmembrane</keyword>
<accession>A0ABU9TZL3</accession>
<keyword evidence="1" id="KW-1133">Transmembrane helix</keyword>
<dbReference type="PANTHER" id="PTHR30590:SF3">
    <property type="entry name" value="HYPOTHETICAL MEMBRANE SPANNING PROTEIN"/>
    <property type="match status" value="1"/>
</dbReference>
<dbReference type="PANTHER" id="PTHR30590">
    <property type="entry name" value="INNER MEMBRANE PROTEIN"/>
    <property type="match status" value="1"/>
</dbReference>
<sequence length="355" mass="39902">MIAIDIARALAIFGMVIVNFKIAMNVQPGNSPLYLFASLFEGRASALFVILAGIGITFMTLKARQSGLSSEVTKSKWSLIKRAVLLMLIGLAYVPIWEADILHFYGVYFIIAACIFTLSNRVLLLISGFFVLAFPLLLICFDYSYGWDWNTLTYHGFWTVDGMLRHVFFNGFHPVFPWCGFLVFGMWLGRQDLLDSQFRKQLLIGSIAVLLITELLFYGLRLLTKTHAELGIDLELSSFLLSTSIIPPLPQYMLSATSSSVIVLVGCFYFADTFQTNKLSHWLKQTGQISLTLYVAHVLVGMGVLESLGLLNNQTIGMALFSALLFCLFSIIFSVCWLNKFKAGPLEWVFKKLIR</sequence>
<proteinExistence type="predicted"/>
<feature type="transmembrane region" description="Helical" evidence="1">
    <location>
        <begin position="7"/>
        <end position="27"/>
    </location>
</feature>
<dbReference type="InterPro" id="IPR012429">
    <property type="entry name" value="HGSNAT_cat"/>
</dbReference>
<evidence type="ECO:0000313" key="4">
    <source>
        <dbReference type="EMBL" id="MEM5549940.1"/>
    </source>
</evidence>
<reference evidence="4 5" key="1">
    <citation type="submission" date="2024-03" db="EMBL/GenBank/DDBJ databases">
        <title>Community enrichment and isolation of bacterial strains for fucoidan degradation.</title>
        <authorList>
            <person name="Sichert A."/>
        </authorList>
    </citation>
    <scope>NUCLEOTIDE SEQUENCE [LARGE SCALE GENOMIC DNA]</scope>
    <source>
        <strain evidence="4 5">AS81</strain>
    </source>
</reference>
<evidence type="ECO:0000256" key="1">
    <source>
        <dbReference type="SAM" id="Phobius"/>
    </source>
</evidence>
<feature type="domain" description="Heparan-alpha-glucosaminide N-acetyltransferase catalytic" evidence="3">
    <location>
        <begin position="2"/>
        <end position="195"/>
    </location>
</feature>